<protein>
    <submittedName>
        <fullName evidence="2">Uncharacterized protein</fullName>
    </submittedName>
</protein>
<sequence>MLQKRTAHGYIINASAAVLQKNQHYTATAVPAKLTAEATPFSQPHYQTGIHHACIQDKLDTGYQACTRSHQHGINSAGPSISRRQDSSSIATSSASAFKDSSSIQEQSERSWLLFTADSKTISSSNS</sequence>
<organism evidence="2 3">
    <name type="scientific">Nepenthes gracilis</name>
    <name type="common">Slender pitcher plant</name>
    <dbReference type="NCBI Taxonomy" id="150966"/>
    <lineage>
        <taxon>Eukaryota</taxon>
        <taxon>Viridiplantae</taxon>
        <taxon>Streptophyta</taxon>
        <taxon>Embryophyta</taxon>
        <taxon>Tracheophyta</taxon>
        <taxon>Spermatophyta</taxon>
        <taxon>Magnoliopsida</taxon>
        <taxon>eudicotyledons</taxon>
        <taxon>Gunneridae</taxon>
        <taxon>Pentapetalae</taxon>
        <taxon>Caryophyllales</taxon>
        <taxon>Nepenthaceae</taxon>
        <taxon>Nepenthes</taxon>
    </lineage>
</organism>
<dbReference type="Proteomes" id="UP001279734">
    <property type="component" value="Unassembled WGS sequence"/>
</dbReference>
<evidence type="ECO:0000313" key="2">
    <source>
        <dbReference type="EMBL" id="GMH02132.1"/>
    </source>
</evidence>
<feature type="compositionally biased region" description="Low complexity" evidence="1">
    <location>
        <begin position="87"/>
        <end position="103"/>
    </location>
</feature>
<dbReference type="EMBL" id="BSYO01000003">
    <property type="protein sequence ID" value="GMH02132.1"/>
    <property type="molecule type" value="Genomic_DNA"/>
</dbReference>
<accession>A0AAD3S0J5</accession>
<feature type="compositionally biased region" description="Polar residues" evidence="1">
    <location>
        <begin position="70"/>
        <end position="79"/>
    </location>
</feature>
<feature type="region of interest" description="Disordered" evidence="1">
    <location>
        <begin position="70"/>
        <end position="108"/>
    </location>
</feature>
<keyword evidence="3" id="KW-1185">Reference proteome</keyword>
<proteinExistence type="predicted"/>
<reference evidence="2" key="1">
    <citation type="submission" date="2023-05" db="EMBL/GenBank/DDBJ databases">
        <title>Nepenthes gracilis genome sequencing.</title>
        <authorList>
            <person name="Fukushima K."/>
        </authorList>
    </citation>
    <scope>NUCLEOTIDE SEQUENCE</scope>
    <source>
        <strain evidence="2">SING2019-196</strain>
    </source>
</reference>
<evidence type="ECO:0000256" key="1">
    <source>
        <dbReference type="SAM" id="MobiDB-lite"/>
    </source>
</evidence>
<dbReference type="AlphaFoldDB" id="A0AAD3S0J5"/>
<evidence type="ECO:0000313" key="3">
    <source>
        <dbReference type="Proteomes" id="UP001279734"/>
    </source>
</evidence>
<name>A0AAD3S0J5_NEPGR</name>
<comment type="caution">
    <text evidence="2">The sequence shown here is derived from an EMBL/GenBank/DDBJ whole genome shotgun (WGS) entry which is preliminary data.</text>
</comment>
<gene>
    <name evidence="2" type="ORF">Nepgr_003971</name>
</gene>